<dbReference type="CDD" id="cd00009">
    <property type="entry name" value="AAA"/>
    <property type="match status" value="1"/>
</dbReference>
<keyword evidence="3" id="KW-0805">Transcription regulation</keyword>
<proteinExistence type="predicted"/>
<name>A0A1H3YYD9_9BACT</name>
<dbReference type="EMBL" id="FNQY01000009">
    <property type="protein sequence ID" value="SEA16486.1"/>
    <property type="molecule type" value="Genomic_DNA"/>
</dbReference>
<dbReference type="PROSITE" id="PS50110">
    <property type="entry name" value="RESPONSE_REGULATORY"/>
    <property type="match status" value="1"/>
</dbReference>
<protein>
    <submittedName>
        <fullName evidence="10">Two-component system, NtrC family, response regulator HydG</fullName>
    </submittedName>
</protein>
<keyword evidence="6" id="KW-0597">Phosphoprotein</keyword>
<dbReference type="InterPro" id="IPR025662">
    <property type="entry name" value="Sigma_54_int_dom_ATP-bd_1"/>
</dbReference>
<dbReference type="InterPro" id="IPR001789">
    <property type="entry name" value="Sig_transdc_resp-reg_receiver"/>
</dbReference>
<dbReference type="InterPro" id="IPR009057">
    <property type="entry name" value="Homeodomain-like_sf"/>
</dbReference>
<dbReference type="SUPFAM" id="SSF52172">
    <property type="entry name" value="CheY-like"/>
    <property type="match status" value="1"/>
</dbReference>
<dbReference type="FunFam" id="3.40.50.300:FF:000006">
    <property type="entry name" value="DNA-binding transcriptional regulator NtrC"/>
    <property type="match status" value="1"/>
</dbReference>
<dbReference type="PROSITE" id="PS00676">
    <property type="entry name" value="SIGMA54_INTERACT_2"/>
    <property type="match status" value="1"/>
</dbReference>
<dbReference type="GO" id="GO:0005524">
    <property type="term" value="F:ATP binding"/>
    <property type="evidence" value="ECO:0007669"/>
    <property type="project" value="UniProtKB-KW"/>
</dbReference>
<dbReference type="PROSITE" id="PS00688">
    <property type="entry name" value="SIGMA54_INTERACT_3"/>
    <property type="match status" value="1"/>
</dbReference>
<dbReference type="InterPro" id="IPR002197">
    <property type="entry name" value="HTH_Fis"/>
</dbReference>
<dbReference type="STRING" id="551991.SAMN05192529_109128"/>
<dbReference type="Gene3D" id="3.40.50.300">
    <property type="entry name" value="P-loop containing nucleotide triphosphate hydrolases"/>
    <property type="match status" value="1"/>
</dbReference>
<keyword evidence="11" id="KW-1185">Reference proteome</keyword>
<dbReference type="Proteomes" id="UP000199041">
    <property type="component" value="Unassembled WGS sequence"/>
</dbReference>
<dbReference type="RefSeq" id="WP_091397241.1">
    <property type="nucleotide sequence ID" value="NZ_FNQY01000009.1"/>
</dbReference>
<keyword evidence="4" id="KW-0238">DNA-binding</keyword>
<sequence>MKKILIIDDDPSICKILGKFLQKSGYEVVTALSGKQALLLLKKQSFHLVVCDYNLGDINGLEVLSKINSLYPQTIVIFISGYGNIQTAVDLVKEGAFHFLTKPLYPDIILKTIEEALSQKKPEKEKSQSKPKQQVNQDKYVKGNSASAKKLFKHVALVAPTDYSVIIHGETGTGKEALARLIHEQSKRRSQNFVAIDCGSLSKELAASELFGHMKGAFTGALQDKKGAFEIADGGTIFLDEIGNLSYEVQMYLLRTLQEKSVRCIGEVKEKVVDVRVIAASNEDLYEKVRQKSFREDLYHRLNEFKLEVPSLCERIDDLPLLVNSFISQAEVQLDKKIKGLSVQVKELFYHYSWPGNIRELQNVIKRACLLTEDGAQIEADSLPLEITDFSEMNKSQQPVELKNVILEAQKNEIIRVLEKVNYNKTKAASLLKIDRKTLYNKLKEINL</sequence>
<dbReference type="PANTHER" id="PTHR32071:SF81">
    <property type="entry name" value="PROPIONATE CATABOLISM OPERON REGULATORY PROTEIN"/>
    <property type="match status" value="1"/>
</dbReference>
<dbReference type="Pfam" id="PF02954">
    <property type="entry name" value="HTH_8"/>
    <property type="match status" value="1"/>
</dbReference>
<dbReference type="InterPro" id="IPR003593">
    <property type="entry name" value="AAA+_ATPase"/>
</dbReference>
<evidence type="ECO:0000259" key="8">
    <source>
        <dbReference type="PROSITE" id="PS50045"/>
    </source>
</evidence>
<evidence type="ECO:0000256" key="2">
    <source>
        <dbReference type="ARBA" id="ARBA00022840"/>
    </source>
</evidence>
<evidence type="ECO:0000256" key="7">
    <source>
        <dbReference type="SAM" id="MobiDB-lite"/>
    </source>
</evidence>
<dbReference type="PANTHER" id="PTHR32071">
    <property type="entry name" value="TRANSCRIPTIONAL REGULATORY PROTEIN"/>
    <property type="match status" value="1"/>
</dbReference>
<dbReference type="SUPFAM" id="SSF52540">
    <property type="entry name" value="P-loop containing nucleoside triphosphate hydrolases"/>
    <property type="match status" value="1"/>
</dbReference>
<dbReference type="Gene3D" id="1.10.10.60">
    <property type="entry name" value="Homeodomain-like"/>
    <property type="match status" value="1"/>
</dbReference>
<dbReference type="OrthoDB" id="9767106at2"/>
<reference evidence="10 11" key="1">
    <citation type="submission" date="2016-10" db="EMBL/GenBank/DDBJ databases">
        <authorList>
            <person name="de Groot N.N."/>
        </authorList>
    </citation>
    <scope>NUCLEOTIDE SEQUENCE [LARGE SCALE GENOMIC DNA]</scope>
    <source>
        <strain evidence="10 11">Vu-144</strain>
    </source>
</reference>
<dbReference type="InterPro" id="IPR027417">
    <property type="entry name" value="P-loop_NTPase"/>
</dbReference>
<gene>
    <name evidence="10" type="ORF">SAMN05192529_109128</name>
</gene>
<dbReference type="AlphaFoldDB" id="A0A1H3YYD9"/>
<dbReference type="InterPro" id="IPR058031">
    <property type="entry name" value="AAA_lid_NorR"/>
</dbReference>
<evidence type="ECO:0000256" key="4">
    <source>
        <dbReference type="ARBA" id="ARBA00023125"/>
    </source>
</evidence>
<evidence type="ECO:0000313" key="10">
    <source>
        <dbReference type="EMBL" id="SEA16486.1"/>
    </source>
</evidence>
<keyword evidence="1" id="KW-0547">Nucleotide-binding</keyword>
<dbReference type="GO" id="GO:0006355">
    <property type="term" value="P:regulation of DNA-templated transcription"/>
    <property type="evidence" value="ECO:0007669"/>
    <property type="project" value="InterPro"/>
</dbReference>
<dbReference type="Gene3D" id="1.10.8.60">
    <property type="match status" value="1"/>
</dbReference>
<evidence type="ECO:0000259" key="9">
    <source>
        <dbReference type="PROSITE" id="PS50110"/>
    </source>
</evidence>
<dbReference type="Gene3D" id="3.40.50.2300">
    <property type="match status" value="1"/>
</dbReference>
<dbReference type="SMART" id="SM00382">
    <property type="entry name" value="AAA"/>
    <property type="match status" value="1"/>
</dbReference>
<dbReference type="PROSITE" id="PS00675">
    <property type="entry name" value="SIGMA54_INTERACT_1"/>
    <property type="match status" value="1"/>
</dbReference>
<feature type="modified residue" description="4-aspartylphosphate" evidence="6">
    <location>
        <position position="52"/>
    </location>
</feature>
<feature type="domain" description="Response regulatory" evidence="9">
    <location>
        <begin position="3"/>
        <end position="117"/>
    </location>
</feature>
<evidence type="ECO:0000256" key="3">
    <source>
        <dbReference type="ARBA" id="ARBA00023015"/>
    </source>
</evidence>
<evidence type="ECO:0000256" key="1">
    <source>
        <dbReference type="ARBA" id="ARBA00022741"/>
    </source>
</evidence>
<dbReference type="SUPFAM" id="SSF46689">
    <property type="entry name" value="Homeodomain-like"/>
    <property type="match status" value="1"/>
</dbReference>
<evidence type="ECO:0000313" key="11">
    <source>
        <dbReference type="Proteomes" id="UP000199041"/>
    </source>
</evidence>
<dbReference type="Pfam" id="PF00072">
    <property type="entry name" value="Response_reg"/>
    <property type="match status" value="1"/>
</dbReference>
<dbReference type="InterPro" id="IPR011006">
    <property type="entry name" value="CheY-like_superfamily"/>
</dbReference>
<accession>A0A1H3YYD9</accession>
<dbReference type="Pfam" id="PF25601">
    <property type="entry name" value="AAA_lid_14"/>
    <property type="match status" value="1"/>
</dbReference>
<dbReference type="InterPro" id="IPR002078">
    <property type="entry name" value="Sigma_54_int"/>
</dbReference>
<dbReference type="SMART" id="SM00448">
    <property type="entry name" value="REC"/>
    <property type="match status" value="1"/>
</dbReference>
<keyword evidence="2" id="KW-0067">ATP-binding</keyword>
<keyword evidence="5" id="KW-0804">Transcription</keyword>
<dbReference type="PROSITE" id="PS50045">
    <property type="entry name" value="SIGMA54_INTERACT_4"/>
    <property type="match status" value="1"/>
</dbReference>
<feature type="region of interest" description="Disordered" evidence="7">
    <location>
        <begin position="120"/>
        <end position="140"/>
    </location>
</feature>
<dbReference type="Pfam" id="PF00158">
    <property type="entry name" value="Sigma54_activat"/>
    <property type="match status" value="1"/>
</dbReference>
<dbReference type="GO" id="GO:0043565">
    <property type="term" value="F:sequence-specific DNA binding"/>
    <property type="evidence" value="ECO:0007669"/>
    <property type="project" value="InterPro"/>
</dbReference>
<organism evidence="10 11">
    <name type="scientific">Arachidicoccus rhizosphaerae</name>
    <dbReference type="NCBI Taxonomy" id="551991"/>
    <lineage>
        <taxon>Bacteria</taxon>
        <taxon>Pseudomonadati</taxon>
        <taxon>Bacteroidota</taxon>
        <taxon>Chitinophagia</taxon>
        <taxon>Chitinophagales</taxon>
        <taxon>Chitinophagaceae</taxon>
        <taxon>Arachidicoccus</taxon>
    </lineage>
</organism>
<dbReference type="GO" id="GO:0000160">
    <property type="term" value="P:phosphorelay signal transduction system"/>
    <property type="evidence" value="ECO:0007669"/>
    <property type="project" value="InterPro"/>
</dbReference>
<evidence type="ECO:0000256" key="5">
    <source>
        <dbReference type="ARBA" id="ARBA00023163"/>
    </source>
</evidence>
<evidence type="ECO:0000256" key="6">
    <source>
        <dbReference type="PROSITE-ProRule" id="PRU00169"/>
    </source>
</evidence>
<dbReference type="InterPro" id="IPR025944">
    <property type="entry name" value="Sigma_54_int_dom_CS"/>
</dbReference>
<dbReference type="PRINTS" id="PR01590">
    <property type="entry name" value="HTHFIS"/>
</dbReference>
<feature type="domain" description="Sigma-54 factor interaction" evidence="8">
    <location>
        <begin position="141"/>
        <end position="370"/>
    </location>
</feature>
<dbReference type="InterPro" id="IPR025943">
    <property type="entry name" value="Sigma_54_int_dom_ATP-bd_2"/>
</dbReference>